<evidence type="ECO:0008006" key="3">
    <source>
        <dbReference type="Google" id="ProtNLM"/>
    </source>
</evidence>
<sequence>MLLTTKIKLKLSEQDAMTLEFMQSKCRALYNWQVMQLRGGATWNLYEAKKSLHASKIYDPELKHVYGKLLQEVFFRLDKAMTAFFQRVKAGETAGFPRVRPRHCFFTLCYPASYLKIEGNTVILPTGGKGKKNKRYPNVRAHLTETPPQAFKEVAISRDGRGDYYASFVAERHEEAQQKGHVVAFDLGIKTLATGINEQGRMYHVGGFKG</sequence>
<dbReference type="AlphaFoldDB" id="A0A5A5TGY8"/>
<comment type="caution">
    <text evidence="1">The sequence shown here is derived from an EMBL/GenBank/DDBJ whole genome shotgun (WGS) entry which is preliminary data.</text>
</comment>
<evidence type="ECO:0000313" key="1">
    <source>
        <dbReference type="EMBL" id="GCF10840.1"/>
    </source>
</evidence>
<reference evidence="1 2" key="1">
    <citation type="submission" date="2019-01" db="EMBL/GenBank/DDBJ databases">
        <title>Draft genome sequence of Dictyobacter sp. Uno17.</title>
        <authorList>
            <person name="Wang C.M."/>
            <person name="Zheng Y."/>
            <person name="Sakai Y."/>
            <person name="Abe K."/>
            <person name="Yokota A."/>
            <person name="Yabe S."/>
        </authorList>
    </citation>
    <scope>NUCLEOTIDE SEQUENCE [LARGE SCALE GENOMIC DNA]</scope>
    <source>
        <strain evidence="1 2">Uno17</strain>
    </source>
</reference>
<keyword evidence="2" id="KW-1185">Reference proteome</keyword>
<accession>A0A5A5TGY8</accession>
<proteinExistence type="predicted"/>
<dbReference type="EMBL" id="BIXY01000084">
    <property type="protein sequence ID" value="GCF10840.1"/>
    <property type="molecule type" value="Genomic_DNA"/>
</dbReference>
<name>A0A5A5TGY8_9CHLR</name>
<dbReference type="Proteomes" id="UP000322530">
    <property type="component" value="Unassembled WGS sequence"/>
</dbReference>
<evidence type="ECO:0000313" key="2">
    <source>
        <dbReference type="Proteomes" id="UP000322530"/>
    </source>
</evidence>
<gene>
    <name evidence="1" type="ORF">KDI_44040</name>
</gene>
<organism evidence="1 2">
    <name type="scientific">Dictyobacter arantiisoli</name>
    <dbReference type="NCBI Taxonomy" id="2014874"/>
    <lineage>
        <taxon>Bacteria</taxon>
        <taxon>Bacillati</taxon>
        <taxon>Chloroflexota</taxon>
        <taxon>Ktedonobacteria</taxon>
        <taxon>Ktedonobacterales</taxon>
        <taxon>Dictyobacteraceae</taxon>
        <taxon>Dictyobacter</taxon>
    </lineage>
</organism>
<protein>
    <recommendedName>
        <fullName evidence="3">Transposase putative helix-turn-helix domain-containing protein</fullName>
    </recommendedName>
</protein>